<keyword evidence="4 8" id="KW-1003">Cell membrane</keyword>
<organism evidence="9 10">
    <name type="scientific">Providencia rettgeri</name>
    <dbReference type="NCBI Taxonomy" id="587"/>
    <lineage>
        <taxon>Bacteria</taxon>
        <taxon>Pseudomonadati</taxon>
        <taxon>Pseudomonadota</taxon>
        <taxon>Gammaproteobacteria</taxon>
        <taxon>Enterobacterales</taxon>
        <taxon>Morganellaceae</taxon>
        <taxon>Providencia</taxon>
    </lineage>
</organism>
<feature type="transmembrane region" description="Helical" evidence="8">
    <location>
        <begin position="36"/>
        <end position="56"/>
    </location>
</feature>
<comment type="similarity">
    <text evidence="2 8">Belongs to the 4-toluene sulfonate uptake permease (TSUP) (TC 2.A.102) family.</text>
</comment>
<evidence type="ECO:0000256" key="8">
    <source>
        <dbReference type="RuleBase" id="RU363041"/>
    </source>
</evidence>
<feature type="transmembrane region" description="Helical" evidence="8">
    <location>
        <begin position="161"/>
        <end position="182"/>
    </location>
</feature>
<feature type="transmembrane region" description="Helical" evidence="8">
    <location>
        <begin position="124"/>
        <end position="149"/>
    </location>
</feature>
<comment type="subcellular location">
    <subcellularLocation>
        <location evidence="1 8">Cell membrane</location>
        <topology evidence="1 8">Multi-pass membrane protein</topology>
    </subcellularLocation>
</comment>
<evidence type="ECO:0000256" key="7">
    <source>
        <dbReference type="ARBA" id="ARBA00023136"/>
    </source>
</evidence>
<accession>A0AAJ4NHA9</accession>
<reference evidence="9" key="1">
    <citation type="submission" date="2021-06" db="EMBL/GenBank/DDBJ databases">
        <title>Emergence of genetically related NDM-1-producing Providencia rettgeri strains in Argentina.</title>
        <authorList>
            <person name="Pasteran F."/>
            <person name="Meo A."/>
            <person name="Gomez S."/>
            <person name="Derdoy L."/>
            <person name="Albronoz E."/>
            <person name="Faccone D."/>
            <person name="Guerriero L."/>
            <person name="Archuby D."/>
            <person name="Tarzia A."/>
            <person name="Lopez M."/>
            <person name="Corso A."/>
        </authorList>
    </citation>
    <scope>NUCLEOTIDE SEQUENCE</scope>
    <source>
        <strain evidence="9">PreM15628</strain>
    </source>
</reference>
<evidence type="ECO:0000256" key="4">
    <source>
        <dbReference type="ARBA" id="ARBA00022475"/>
    </source>
</evidence>
<evidence type="ECO:0000256" key="6">
    <source>
        <dbReference type="ARBA" id="ARBA00022989"/>
    </source>
</evidence>
<dbReference type="PANTHER" id="PTHR30269">
    <property type="entry name" value="TRANSMEMBRANE PROTEIN YFCA"/>
    <property type="match status" value="1"/>
</dbReference>
<keyword evidence="5 8" id="KW-0812">Transmembrane</keyword>
<dbReference type="Pfam" id="PF01925">
    <property type="entry name" value="TauE"/>
    <property type="match status" value="1"/>
</dbReference>
<dbReference type="Proteomes" id="UP000682358">
    <property type="component" value="Chromosome"/>
</dbReference>
<name>A0AAJ4NHA9_PRORE</name>
<feature type="transmembrane region" description="Helical" evidence="8">
    <location>
        <begin position="189"/>
        <end position="207"/>
    </location>
</feature>
<dbReference type="InterPro" id="IPR052017">
    <property type="entry name" value="TSUP"/>
</dbReference>
<sequence length="246" mass="26550">MGVIIGVFLLAGIVKGVIGLGLPTIAMGLLSTSMEPAAAASLLIIPSLITNIWQLLIGPQFIALIKRLSGFIIGVMLGTLFSFLPSLTSASRWTLPALGIVLIIYGIWGLIAKKTPSFEKHETWLSPTVGYITGVITAATGVFVIPAVPYLQTLKLNKDELIQALGLAFTASTVALAIKLSIDHQQYDINWSLSAFALIPAIGGMYLGQYLRKIISEKLFRRCFFIGLIGLGIYMTAKLAFRWPVN</sequence>
<gene>
    <name evidence="9" type="ORF">KOF27_13360</name>
</gene>
<feature type="transmembrane region" description="Helical" evidence="8">
    <location>
        <begin position="7"/>
        <end position="30"/>
    </location>
</feature>
<proteinExistence type="inferred from homology"/>
<evidence type="ECO:0000313" key="9">
    <source>
        <dbReference type="EMBL" id="QWQ19603.2"/>
    </source>
</evidence>
<keyword evidence="7 8" id="KW-0472">Membrane</keyword>
<feature type="transmembrane region" description="Helical" evidence="8">
    <location>
        <begin position="219"/>
        <end position="241"/>
    </location>
</feature>
<dbReference type="GO" id="GO:0005886">
    <property type="term" value="C:plasma membrane"/>
    <property type="evidence" value="ECO:0007669"/>
    <property type="project" value="UniProtKB-SubCell"/>
</dbReference>
<protein>
    <recommendedName>
        <fullName evidence="8">Probable membrane transporter protein</fullName>
    </recommendedName>
</protein>
<evidence type="ECO:0000256" key="1">
    <source>
        <dbReference type="ARBA" id="ARBA00004651"/>
    </source>
</evidence>
<feature type="transmembrane region" description="Helical" evidence="8">
    <location>
        <begin position="93"/>
        <end position="112"/>
    </location>
</feature>
<dbReference type="EMBL" id="CP076405">
    <property type="protein sequence ID" value="QWQ19603.2"/>
    <property type="molecule type" value="Genomic_DNA"/>
</dbReference>
<dbReference type="PANTHER" id="PTHR30269:SF32">
    <property type="entry name" value="MEMBRANE TRANSPORTER PROTEIN-RELATED"/>
    <property type="match status" value="1"/>
</dbReference>
<keyword evidence="6 8" id="KW-1133">Transmembrane helix</keyword>
<feature type="transmembrane region" description="Helical" evidence="8">
    <location>
        <begin position="68"/>
        <end position="87"/>
    </location>
</feature>
<dbReference type="InterPro" id="IPR002781">
    <property type="entry name" value="TM_pro_TauE-like"/>
</dbReference>
<dbReference type="AlphaFoldDB" id="A0AAJ4NHA9"/>
<evidence type="ECO:0000256" key="5">
    <source>
        <dbReference type="ARBA" id="ARBA00022692"/>
    </source>
</evidence>
<evidence type="ECO:0000313" key="10">
    <source>
        <dbReference type="Proteomes" id="UP000682358"/>
    </source>
</evidence>
<evidence type="ECO:0000256" key="3">
    <source>
        <dbReference type="ARBA" id="ARBA00022448"/>
    </source>
</evidence>
<evidence type="ECO:0000256" key="2">
    <source>
        <dbReference type="ARBA" id="ARBA00009142"/>
    </source>
</evidence>
<keyword evidence="3" id="KW-0813">Transport</keyword>